<dbReference type="Proteomes" id="UP000027337">
    <property type="component" value="Unassembled WGS sequence"/>
</dbReference>
<proteinExistence type="predicted"/>
<protein>
    <submittedName>
        <fullName evidence="1">FixH protein</fullName>
    </submittedName>
</protein>
<dbReference type="Pfam" id="PF05751">
    <property type="entry name" value="FixH"/>
    <property type="match status" value="1"/>
</dbReference>
<reference evidence="1 2" key="1">
    <citation type="journal article" date="2014" name="Genome Announc.">
        <title>Draft Genome Sequences of Two Isolates of the Roseobacter Group, Sulfitobacter sp. Strains 3SOLIMAR09 and 1FIGIMAR09, from Harbors of Mallorca Island (Mediterranean Sea).</title>
        <authorList>
            <person name="Mas-Llado M."/>
            <person name="Pina-Villalonga J.M."/>
            <person name="Brunet-Galmes I."/>
            <person name="Nogales B."/>
            <person name="Bosch R."/>
        </authorList>
    </citation>
    <scope>NUCLEOTIDE SEQUENCE [LARGE SCALE GENOMIC DNA]</scope>
    <source>
        <strain evidence="1 2">1FIGIMAR09</strain>
    </source>
</reference>
<dbReference type="EMBL" id="JEMU01000007">
    <property type="protein sequence ID" value="KAJ03133.1"/>
    <property type="molecule type" value="Genomic_DNA"/>
</dbReference>
<dbReference type="InterPro" id="IPR008620">
    <property type="entry name" value="FixH"/>
</dbReference>
<evidence type="ECO:0000313" key="2">
    <source>
        <dbReference type="Proteomes" id="UP000027337"/>
    </source>
</evidence>
<dbReference type="AlphaFoldDB" id="A0A061STY2"/>
<organism evidence="1 2">
    <name type="scientific">Sulfitobacter mediterraneus</name>
    <dbReference type="NCBI Taxonomy" id="83219"/>
    <lineage>
        <taxon>Bacteria</taxon>
        <taxon>Pseudomonadati</taxon>
        <taxon>Pseudomonadota</taxon>
        <taxon>Alphaproteobacteria</taxon>
        <taxon>Rhodobacterales</taxon>
        <taxon>Roseobacteraceae</taxon>
        <taxon>Sulfitobacter</taxon>
    </lineage>
</organism>
<keyword evidence="2" id="KW-1185">Reference proteome</keyword>
<comment type="caution">
    <text evidence="1">The sequence shown here is derived from an EMBL/GenBank/DDBJ whole genome shotgun (WGS) entry which is preliminary data.</text>
</comment>
<name>A0A061STY2_9RHOB</name>
<dbReference type="eggNOG" id="COG5456">
    <property type="taxonomic scope" value="Bacteria"/>
</dbReference>
<dbReference type="PROSITE" id="PS51257">
    <property type="entry name" value="PROKAR_LIPOPROTEIN"/>
    <property type="match status" value="1"/>
</dbReference>
<dbReference type="STRING" id="83219.PM02_09545"/>
<sequence>MIMKRTLNGWHVFGIFAGCFAVIIGVNLTLAFQAVSTFPGLVTKNSYVSSQRFDADRAAQNALAWDVSAEIANQVLTLRVLDRDGVAFEPAEVKATLGRATHVAEDVTPAFIWDGTALVADVDVPAGYWTLWLNMTAEDGTEFRRRIPITAR</sequence>
<evidence type="ECO:0000313" key="1">
    <source>
        <dbReference type="EMBL" id="KAJ03133.1"/>
    </source>
</evidence>
<accession>A0A061STY2</accession>
<gene>
    <name evidence="1" type="ORF">PM02_09545</name>
</gene>